<sequence>MKNIRFDFTCSRQVPLYAHLCNQYLHYDALNINIGCDGQNGFGPYNYFIEALGEQTQLEQLADAIAADFLISAWLIDSSIKAIDEHQGGKTLLNYPQSDSNQALTPFCQHCYPLIGDNQSAKFGALDLTCPCCKGETLLTPAQKALTLSDIHAMVQDLLTQGLSTQNLPTQDLPTQVTLTLAAADNLQLSLTPFNESLGGRPQLLICNPNTLNAHFCLNDAQVLALSSIEKPLICARPTQEHDKLNAPLYEICFAYSRVTLVLAEVLRQKGIDWIYIQGQHQRPQLAWIDGAWAQICSVGVDSVAVKNFIAPEPLRETVIFHGYQAKWQASKRSRSRLQQGELSVAALPHKPTVEGFTVESDDFEGNDFECTDFDDNDTENHTIADAALFSALLNGKFTSHKPAKNAAVIYLSHSHASQIVTCDNKGDTELFFALPELPDNGYEIFHQLDNSPQNAVAQKFKHLFPGDYLALLSLKLHGRRDNLQSLWAIAAILMGLNPQEETQSQEWLSDALLAAAMRYHGANAPRIDYPLTKGEAHRSLNWCKTLGSLLSFRIAGNDDPSQLAFAMQDSLADYLANWLEHIDLNIGVHNIALAGNELVNETLCKRISLRLGKNFPLMINRSLDVDGNNLAVGALYVKQRRLNSHA</sequence>
<dbReference type="Proteomes" id="UP000240506">
    <property type="component" value="Unassembled WGS sequence"/>
</dbReference>
<dbReference type="RefSeq" id="WP_107882718.1">
    <property type="nucleotide sequence ID" value="NZ_PYSG01000002.1"/>
</dbReference>
<proteinExistence type="predicted"/>
<protein>
    <submittedName>
        <fullName evidence="1">NiFe hydrogenase</fullName>
    </submittedName>
</protein>
<evidence type="ECO:0000313" key="1">
    <source>
        <dbReference type="EMBL" id="PTA50092.1"/>
    </source>
</evidence>
<dbReference type="Gene3D" id="3.30.420.40">
    <property type="match status" value="1"/>
</dbReference>
<evidence type="ECO:0000313" key="2">
    <source>
        <dbReference type="Proteomes" id="UP000240506"/>
    </source>
</evidence>
<gene>
    <name evidence="1" type="ORF">C9I43_05970</name>
</gene>
<name>A0ABX5HT77_9GAMM</name>
<reference evidence="1 2" key="1">
    <citation type="submission" date="2018-03" db="EMBL/GenBank/DDBJ databases">
        <authorList>
            <person name="Dailey F.E."/>
        </authorList>
    </citation>
    <scope>NUCLEOTIDE SEQUENCE [LARGE SCALE GENOMIC DNA]</scope>
    <source>
        <strain evidence="1 2">CW7</strain>
    </source>
</reference>
<dbReference type="EMBL" id="PYSG01000002">
    <property type="protein sequence ID" value="PTA50092.1"/>
    <property type="molecule type" value="Genomic_DNA"/>
</dbReference>
<keyword evidence="2" id="KW-1185">Reference proteome</keyword>
<organism evidence="1 2">
    <name type="scientific">Shewanella morhuae</name>
    <dbReference type="NCBI Taxonomy" id="365591"/>
    <lineage>
        <taxon>Bacteria</taxon>
        <taxon>Pseudomonadati</taxon>
        <taxon>Pseudomonadota</taxon>
        <taxon>Gammaproteobacteria</taxon>
        <taxon>Alteromonadales</taxon>
        <taxon>Shewanellaceae</taxon>
        <taxon>Shewanella</taxon>
    </lineage>
</organism>
<accession>A0ABX5HT77</accession>
<comment type="caution">
    <text evidence="1">The sequence shown here is derived from an EMBL/GenBank/DDBJ whole genome shotgun (WGS) entry which is preliminary data.</text>
</comment>
<reference evidence="1 2" key="2">
    <citation type="submission" date="2018-04" db="EMBL/GenBank/DDBJ databases">
        <title>Genomic sequence of a freshwater isolate of Shewanella morhuae.</title>
        <authorList>
            <person name="Castillo D.E."/>
            <person name="Gram L."/>
        </authorList>
    </citation>
    <scope>NUCLEOTIDE SEQUENCE [LARGE SCALE GENOMIC DNA]</scope>
    <source>
        <strain evidence="1 2">CW7</strain>
    </source>
</reference>